<evidence type="ECO:0000313" key="2">
    <source>
        <dbReference type="Proteomes" id="UP000798488"/>
    </source>
</evidence>
<evidence type="ECO:0000313" key="1">
    <source>
        <dbReference type="EMBL" id="KAF1086222.1"/>
    </source>
</evidence>
<dbReference type="OrthoDB" id="1805454at2"/>
<dbReference type="AlphaFoldDB" id="A0A9D2WRC6"/>
<comment type="caution">
    <text evidence="1">The sequence shown here is derived from an EMBL/GenBank/DDBJ whole genome shotgun (WGS) entry which is preliminary data.</text>
</comment>
<dbReference type="Proteomes" id="UP000798488">
    <property type="component" value="Unassembled WGS sequence"/>
</dbReference>
<dbReference type="EMBL" id="LSRS01000002">
    <property type="protein sequence ID" value="KAF1086222.1"/>
    <property type="molecule type" value="Genomic_DNA"/>
</dbReference>
<accession>A0A9D2WRC6</accession>
<reference evidence="1" key="1">
    <citation type="submission" date="2016-02" db="EMBL/GenBank/DDBJ databases">
        <title>Draft Genome Sequence of Sporotomaculum syntrophicum Strain FB, a Syntrophic Benzoate Degrader.</title>
        <authorList>
            <person name="Nobu M.K."/>
            <person name="Narihiro T."/>
            <person name="Qiu Y.-L."/>
            <person name="Ohashi A."/>
            <person name="Liu W.-T."/>
            <person name="Yuji S."/>
        </authorList>
    </citation>
    <scope>NUCLEOTIDE SEQUENCE</scope>
    <source>
        <strain evidence="1">FB</strain>
    </source>
</reference>
<gene>
    <name evidence="1" type="ORF">SPSYN_00963</name>
</gene>
<keyword evidence="2" id="KW-1185">Reference proteome</keyword>
<name>A0A9D2WRC6_9FIRM</name>
<dbReference type="RefSeq" id="WP_161821335.1">
    <property type="nucleotide sequence ID" value="NZ_LSRS01000002.1"/>
</dbReference>
<protein>
    <submittedName>
        <fullName evidence="1">Uncharacterized protein</fullName>
    </submittedName>
</protein>
<proteinExistence type="predicted"/>
<organism evidence="1 2">
    <name type="scientific">Sporotomaculum syntrophicum</name>
    <dbReference type="NCBI Taxonomy" id="182264"/>
    <lineage>
        <taxon>Bacteria</taxon>
        <taxon>Bacillati</taxon>
        <taxon>Bacillota</taxon>
        <taxon>Clostridia</taxon>
        <taxon>Eubacteriales</taxon>
        <taxon>Desulfallaceae</taxon>
        <taxon>Sporotomaculum</taxon>
    </lineage>
</organism>
<sequence>MYYIAGVTEDGIEMGCDFGFDMIERIILDDIFMEIPLKVMGDLIAWKRFSYFGDKPEVNADDLVGQKAQRLQIEYGIDVLRENCQSVIVDRIPLLATLKRIRIKLWNLPGWQCGQNIIPIELFKHIVLYHPQLLRSLLGEEKYGLWDHAEDRGRALGVLNKFIDFLEGNPGLQYIVLYNELTCPHWDASGEMQFDSSGRLAAFNYFGRGNGQSYKYYPELEVWQRT</sequence>